<evidence type="ECO:0000259" key="10">
    <source>
        <dbReference type="Pfam" id="PF18517"/>
    </source>
</evidence>
<feature type="coiled-coil region" evidence="8">
    <location>
        <begin position="64"/>
        <end position="142"/>
    </location>
</feature>
<proteinExistence type="inferred from homology"/>
<dbReference type="GO" id="GO:0120230">
    <property type="term" value="F:recombinase activator activity"/>
    <property type="evidence" value="ECO:0007669"/>
    <property type="project" value="TreeGrafter"/>
</dbReference>
<accession>A0A0L0CQV6</accession>
<comment type="subcellular location">
    <subcellularLocation>
        <location evidence="1">Nucleus</location>
    </subcellularLocation>
</comment>
<sequence>MSKSEVLKTVQQFMLQENRPYAVHEVLEKCGKDLGKAAIQKALDSLVSKEILLAKSYGKHKIYFAKQNVNNQELKKQMQTLKQKLSQAQNTLKNKESELNDLEMKLKPLNKVKSLATLEEERDKLLNDIRHTNEKLKSFQAQEMQNKLNSQDVKKILTKYENVSLAYRKRKRMCNDMLEAIMEGYPKTKKALIADIGLETDEEVGFNVQLKL</sequence>
<dbReference type="GO" id="GO:0007129">
    <property type="term" value="P:homologous chromosome pairing at meiosis"/>
    <property type="evidence" value="ECO:0007669"/>
    <property type="project" value="TreeGrafter"/>
</dbReference>
<dbReference type="STRING" id="7375.A0A0L0CQV6"/>
<evidence type="ECO:0000313" key="12">
    <source>
        <dbReference type="Proteomes" id="UP000037069"/>
    </source>
</evidence>
<feature type="domain" description="Leucine zipper with capping helix" evidence="10">
    <location>
        <begin position="152"/>
        <end position="205"/>
    </location>
</feature>
<dbReference type="InterPro" id="IPR040661">
    <property type="entry name" value="LZ3wCH"/>
</dbReference>
<keyword evidence="12" id="KW-1185">Reference proteome</keyword>
<evidence type="ECO:0000256" key="6">
    <source>
        <dbReference type="ARBA" id="ARBA00023242"/>
    </source>
</evidence>
<comment type="caution">
    <text evidence="11">The sequence shown here is derived from an EMBL/GenBank/DDBJ whole genome shotgun (WGS) entry which is preliminary data.</text>
</comment>
<keyword evidence="6" id="KW-0539">Nucleus</keyword>
<dbReference type="OMA" id="QKYHREW"/>
<protein>
    <recommendedName>
        <fullName evidence="3">Homologous-pairing protein 2 homolog</fullName>
    </recommendedName>
</protein>
<dbReference type="Gene3D" id="1.10.10.10">
    <property type="entry name" value="Winged helix-like DNA-binding domain superfamily/Winged helix DNA-binding domain"/>
    <property type="match status" value="1"/>
</dbReference>
<keyword evidence="7" id="KW-0469">Meiosis</keyword>
<evidence type="ECO:0000256" key="5">
    <source>
        <dbReference type="ARBA" id="ARBA00023172"/>
    </source>
</evidence>
<keyword evidence="4 8" id="KW-0175">Coiled coil</keyword>
<evidence type="ECO:0000256" key="2">
    <source>
        <dbReference type="ARBA" id="ARBA00007922"/>
    </source>
</evidence>
<gene>
    <name evidence="11" type="ORF">FF38_09353</name>
</gene>
<dbReference type="AlphaFoldDB" id="A0A0L0CQV6"/>
<evidence type="ECO:0000313" key="11">
    <source>
        <dbReference type="EMBL" id="KNC34572.1"/>
    </source>
</evidence>
<evidence type="ECO:0000256" key="8">
    <source>
        <dbReference type="SAM" id="Coils"/>
    </source>
</evidence>
<dbReference type="PANTHER" id="PTHR15938">
    <property type="entry name" value="TBP-1 INTERACTING PROTEIN"/>
    <property type="match status" value="1"/>
</dbReference>
<dbReference type="Pfam" id="PF18517">
    <property type="entry name" value="LZ3wCH"/>
    <property type="match status" value="1"/>
</dbReference>
<evidence type="ECO:0000256" key="4">
    <source>
        <dbReference type="ARBA" id="ARBA00023054"/>
    </source>
</evidence>
<feature type="domain" description="Homologous-pairing protein 2 winged helix" evidence="9">
    <location>
        <begin position="6"/>
        <end position="66"/>
    </location>
</feature>
<dbReference type="OrthoDB" id="272266at2759"/>
<dbReference type="EMBL" id="JRES01000049">
    <property type="protein sequence ID" value="KNC34572.1"/>
    <property type="molecule type" value="Genomic_DNA"/>
</dbReference>
<dbReference type="InterPro" id="IPR010776">
    <property type="entry name" value="Hop2_WH_dom"/>
</dbReference>
<dbReference type="GO" id="GO:0010774">
    <property type="term" value="P:meiotic strand invasion involved in reciprocal meiotic recombination"/>
    <property type="evidence" value="ECO:0007669"/>
    <property type="project" value="TreeGrafter"/>
</dbReference>
<keyword evidence="5" id="KW-0233">DNA recombination</keyword>
<reference evidence="11 12" key="1">
    <citation type="journal article" date="2015" name="Nat. Commun.">
        <title>Lucilia cuprina genome unlocks parasitic fly biology to underpin future interventions.</title>
        <authorList>
            <person name="Anstead C.A."/>
            <person name="Korhonen P.K."/>
            <person name="Young N.D."/>
            <person name="Hall R.S."/>
            <person name="Jex A.R."/>
            <person name="Murali S.C."/>
            <person name="Hughes D.S."/>
            <person name="Lee S.F."/>
            <person name="Perry T."/>
            <person name="Stroehlein A.J."/>
            <person name="Ansell B.R."/>
            <person name="Breugelmans B."/>
            <person name="Hofmann A."/>
            <person name="Qu J."/>
            <person name="Dugan S."/>
            <person name="Lee S.L."/>
            <person name="Chao H."/>
            <person name="Dinh H."/>
            <person name="Han Y."/>
            <person name="Doddapaneni H.V."/>
            <person name="Worley K.C."/>
            <person name="Muzny D.M."/>
            <person name="Ioannidis P."/>
            <person name="Waterhouse R.M."/>
            <person name="Zdobnov E.M."/>
            <person name="James P.J."/>
            <person name="Bagnall N.H."/>
            <person name="Kotze A.C."/>
            <person name="Gibbs R.A."/>
            <person name="Richards S."/>
            <person name="Batterham P."/>
            <person name="Gasser R.B."/>
        </authorList>
    </citation>
    <scope>NUCLEOTIDE SEQUENCE [LARGE SCALE GENOMIC DNA]</scope>
    <source>
        <strain evidence="11 12">LS</strain>
        <tissue evidence="11">Full body</tissue>
    </source>
</reference>
<dbReference type="PANTHER" id="PTHR15938:SF0">
    <property type="entry name" value="HOMOLOGOUS-PAIRING PROTEIN 2 HOMOLOG"/>
    <property type="match status" value="1"/>
</dbReference>
<dbReference type="GO" id="GO:0000794">
    <property type="term" value="C:condensed nuclear chromosome"/>
    <property type="evidence" value="ECO:0007669"/>
    <property type="project" value="TreeGrafter"/>
</dbReference>
<dbReference type="GO" id="GO:0003690">
    <property type="term" value="F:double-stranded DNA binding"/>
    <property type="evidence" value="ECO:0007669"/>
    <property type="project" value="TreeGrafter"/>
</dbReference>
<dbReference type="Proteomes" id="UP000037069">
    <property type="component" value="Unassembled WGS sequence"/>
</dbReference>
<evidence type="ECO:0000256" key="7">
    <source>
        <dbReference type="ARBA" id="ARBA00023254"/>
    </source>
</evidence>
<evidence type="ECO:0000259" key="9">
    <source>
        <dbReference type="Pfam" id="PF07106"/>
    </source>
</evidence>
<comment type="similarity">
    <text evidence="2">Belongs to the HOP2 family.</text>
</comment>
<evidence type="ECO:0000256" key="3">
    <source>
        <dbReference type="ARBA" id="ARBA00016093"/>
    </source>
</evidence>
<dbReference type="GO" id="GO:0120231">
    <property type="term" value="C:DNA recombinase auxiliary factor complex"/>
    <property type="evidence" value="ECO:0007669"/>
    <property type="project" value="TreeGrafter"/>
</dbReference>
<dbReference type="Pfam" id="PF07106">
    <property type="entry name" value="WHD_TBPIP"/>
    <property type="match status" value="1"/>
</dbReference>
<evidence type="ECO:0000256" key="1">
    <source>
        <dbReference type="ARBA" id="ARBA00004123"/>
    </source>
</evidence>
<dbReference type="InterPro" id="IPR036388">
    <property type="entry name" value="WH-like_DNA-bd_sf"/>
</dbReference>
<dbReference type="GO" id="GO:0000709">
    <property type="term" value="P:meiotic joint molecule formation"/>
    <property type="evidence" value="ECO:0007669"/>
    <property type="project" value="TreeGrafter"/>
</dbReference>
<name>A0A0L0CQV6_LUCCU</name>
<organism evidence="11 12">
    <name type="scientific">Lucilia cuprina</name>
    <name type="common">Green bottle fly</name>
    <name type="synonym">Australian sheep blowfly</name>
    <dbReference type="NCBI Taxonomy" id="7375"/>
    <lineage>
        <taxon>Eukaryota</taxon>
        <taxon>Metazoa</taxon>
        <taxon>Ecdysozoa</taxon>
        <taxon>Arthropoda</taxon>
        <taxon>Hexapoda</taxon>
        <taxon>Insecta</taxon>
        <taxon>Pterygota</taxon>
        <taxon>Neoptera</taxon>
        <taxon>Endopterygota</taxon>
        <taxon>Diptera</taxon>
        <taxon>Brachycera</taxon>
        <taxon>Muscomorpha</taxon>
        <taxon>Oestroidea</taxon>
        <taxon>Calliphoridae</taxon>
        <taxon>Luciliinae</taxon>
        <taxon>Lucilia</taxon>
    </lineage>
</organism>